<dbReference type="GO" id="GO:0003677">
    <property type="term" value="F:DNA binding"/>
    <property type="evidence" value="ECO:0007669"/>
    <property type="project" value="UniProtKB-KW"/>
</dbReference>
<dbReference type="InterPro" id="IPR038056">
    <property type="entry name" value="YjbR-like_sf"/>
</dbReference>
<sequence>MVFRMEKMVMTHKELEEFLLSLPGAWLDYPFGESPAVYKVGHNDAPGQREKMFALIAEDSQPLRVSLKCDPQLSLHLQQKYETVQPGYHLNKKHWITIICSGQLSNDEIKDLVRLSYRLVTE</sequence>
<dbReference type="PANTHER" id="PTHR35145">
    <property type="entry name" value="CYTOPLASMIC PROTEIN-RELATED"/>
    <property type="match status" value="1"/>
</dbReference>
<gene>
    <name evidence="1" type="ORF">SEML1_0060</name>
</gene>
<proteinExistence type="predicted"/>
<dbReference type="Pfam" id="PF04237">
    <property type="entry name" value="YjbR"/>
    <property type="match status" value="1"/>
</dbReference>
<dbReference type="InterPro" id="IPR007351">
    <property type="entry name" value="YjbR"/>
</dbReference>
<dbReference type="PANTHER" id="PTHR35145:SF1">
    <property type="entry name" value="CYTOPLASMIC PROTEIN"/>
    <property type="match status" value="1"/>
</dbReference>
<dbReference type="Gene3D" id="3.90.1150.30">
    <property type="match status" value="1"/>
</dbReference>
<accession>A0ABY8WTY8</accession>
<dbReference type="Proteomes" id="UP001177295">
    <property type="component" value="Chromosome"/>
</dbReference>
<organism evidence="1 2">
    <name type="scientific">Candidatus Southlakia epibionticum</name>
    <dbReference type="NCBI Taxonomy" id="3043284"/>
    <lineage>
        <taxon>Bacteria</taxon>
        <taxon>Candidatus Saccharimonadota</taxon>
        <taxon>Candidatus Saccharimonadia</taxon>
        <taxon>Candidatus Saccharimonadales</taxon>
        <taxon>Candidatus Saccharimonadaceae</taxon>
        <taxon>Candidatus Southlakia</taxon>
    </lineage>
</organism>
<keyword evidence="1" id="KW-0238">DNA-binding</keyword>
<evidence type="ECO:0000313" key="2">
    <source>
        <dbReference type="Proteomes" id="UP001177295"/>
    </source>
</evidence>
<dbReference type="SUPFAM" id="SSF142906">
    <property type="entry name" value="YjbR-like"/>
    <property type="match status" value="1"/>
</dbReference>
<evidence type="ECO:0000313" key="1">
    <source>
        <dbReference type="EMBL" id="WIO45702.1"/>
    </source>
</evidence>
<name>A0ABY8WTY8_9BACT</name>
<dbReference type="InterPro" id="IPR058532">
    <property type="entry name" value="YjbR/MT2646/Rv2570-like"/>
</dbReference>
<protein>
    <submittedName>
        <fullName evidence="1">MmcQ/YjbR family DNA-binding protein</fullName>
    </submittedName>
</protein>
<dbReference type="EMBL" id="CP124550">
    <property type="protein sequence ID" value="WIO45702.1"/>
    <property type="molecule type" value="Genomic_DNA"/>
</dbReference>
<reference evidence="1 2" key="1">
    <citation type="journal article" date="2023" name="Cell">
        <title>Genetic manipulation of Patescibacteria provides mechanistic insights into microbial dark matter and the epibiotic lifestyle.</title>
        <authorList>
            <person name="Wang Y."/>
            <person name="Gallagher L.A."/>
            <person name="Andrade P.A."/>
            <person name="Liu A."/>
            <person name="Humphreys I.R."/>
            <person name="Turkarslan S."/>
            <person name="Cutler K.J."/>
            <person name="Arrieta-Ortiz M.L."/>
            <person name="Li Y."/>
            <person name="Radey M.C."/>
            <person name="McLean J.S."/>
            <person name="Cong Q."/>
            <person name="Baker D."/>
            <person name="Baliga N.S."/>
            <person name="Peterson S.B."/>
            <person name="Mougous J.D."/>
        </authorList>
    </citation>
    <scope>NUCLEOTIDE SEQUENCE [LARGE SCALE GENOMIC DNA]</scope>
    <source>
        <strain evidence="1 2">ML1</strain>
    </source>
</reference>
<keyword evidence="2" id="KW-1185">Reference proteome</keyword>